<dbReference type="GO" id="GO:0016779">
    <property type="term" value="F:nucleotidyltransferase activity"/>
    <property type="evidence" value="ECO:0007669"/>
    <property type="project" value="UniProtKB-KW"/>
</dbReference>
<keyword evidence="3 9" id="KW-0548">Nucleotidyltransferase</keyword>
<dbReference type="NCBIfam" id="TIGR00125">
    <property type="entry name" value="cyt_tran_rel"/>
    <property type="match status" value="1"/>
</dbReference>
<evidence type="ECO:0000313" key="9">
    <source>
        <dbReference type="EMBL" id="HHI65549.1"/>
    </source>
</evidence>
<evidence type="ECO:0000256" key="5">
    <source>
        <dbReference type="ARBA" id="ARBA00022840"/>
    </source>
</evidence>
<evidence type="ECO:0000256" key="4">
    <source>
        <dbReference type="ARBA" id="ARBA00022741"/>
    </source>
</evidence>
<dbReference type="InterPro" id="IPR014729">
    <property type="entry name" value="Rossmann-like_a/b/a_fold"/>
</dbReference>
<dbReference type="InterPro" id="IPR050385">
    <property type="entry name" value="Archaeal_FAD_synthase"/>
</dbReference>
<evidence type="ECO:0000256" key="1">
    <source>
        <dbReference type="ARBA" id="ARBA00012519"/>
    </source>
</evidence>
<feature type="domain" description="Cytidyltransferase-like" evidence="8">
    <location>
        <begin position="25"/>
        <end position="147"/>
    </location>
</feature>
<accession>A0A7C5PB68</accession>
<comment type="catalytic activity">
    <reaction evidence="7">
        <text>D-glycero-beta-D-manno-heptose 1-phosphate + ATP + H(+) = ADP-D-glycero-beta-D-manno-heptose + diphosphate</text>
        <dbReference type="Rhea" id="RHEA:27465"/>
        <dbReference type="ChEBI" id="CHEBI:15378"/>
        <dbReference type="ChEBI" id="CHEBI:30616"/>
        <dbReference type="ChEBI" id="CHEBI:33019"/>
        <dbReference type="ChEBI" id="CHEBI:59967"/>
        <dbReference type="ChEBI" id="CHEBI:61593"/>
        <dbReference type="EC" id="2.7.7.70"/>
    </reaction>
</comment>
<comment type="caution">
    <text evidence="9">The sequence shown here is derived from an EMBL/GenBank/DDBJ whole genome shotgun (WGS) entry which is preliminary data.</text>
</comment>
<dbReference type="NCBIfam" id="TIGR02199">
    <property type="entry name" value="rfaE_dom_II"/>
    <property type="match status" value="1"/>
</dbReference>
<dbReference type="AlphaFoldDB" id="A0A7C5PB68"/>
<keyword evidence="5" id="KW-0067">ATP-binding</keyword>
<dbReference type="PANTHER" id="PTHR43793:SF2">
    <property type="entry name" value="BIFUNCTIONAL PROTEIN HLDE"/>
    <property type="match status" value="1"/>
</dbReference>
<reference evidence="9" key="1">
    <citation type="journal article" date="2020" name="mSystems">
        <title>Genome- and Community-Level Interaction Insights into Carbon Utilization and Element Cycling Functions of Hydrothermarchaeota in Hydrothermal Sediment.</title>
        <authorList>
            <person name="Zhou Z."/>
            <person name="Liu Y."/>
            <person name="Xu W."/>
            <person name="Pan J."/>
            <person name="Luo Z.H."/>
            <person name="Li M."/>
        </authorList>
    </citation>
    <scope>NUCLEOTIDE SEQUENCE [LARGE SCALE GENOMIC DNA]</scope>
    <source>
        <strain evidence="9">SpSt-1019</strain>
    </source>
</reference>
<dbReference type="SUPFAM" id="SSF52374">
    <property type="entry name" value="Nucleotidylyl transferase"/>
    <property type="match status" value="1"/>
</dbReference>
<dbReference type="EMBL" id="DRUY01000114">
    <property type="protein sequence ID" value="HHI65549.1"/>
    <property type="molecule type" value="Genomic_DNA"/>
</dbReference>
<dbReference type="EC" id="2.7.7.70" evidence="1"/>
<proteinExistence type="predicted"/>
<dbReference type="Pfam" id="PF01467">
    <property type="entry name" value="CTP_transf_like"/>
    <property type="match status" value="1"/>
</dbReference>
<organism evidence="9">
    <name type="scientific">Thermodesulfobium narugense</name>
    <dbReference type="NCBI Taxonomy" id="184064"/>
    <lineage>
        <taxon>Bacteria</taxon>
        <taxon>Pseudomonadati</taxon>
        <taxon>Thermodesulfobiota</taxon>
        <taxon>Thermodesulfobiia</taxon>
        <taxon>Thermodesulfobiales</taxon>
        <taxon>Thermodesulfobiaceae</taxon>
        <taxon>Thermodesulfobium</taxon>
    </lineage>
</organism>
<protein>
    <recommendedName>
        <fullName evidence="1">D-glycero-beta-D-manno-heptose 1-phosphate adenylyltransferase</fullName>
        <ecNumber evidence="1">2.7.7.70</ecNumber>
    </recommendedName>
</protein>
<dbReference type="InterPro" id="IPR004821">
    <property type="entry name" value="Cyt_trans-like"/>
</dbReference>
<keyword evidence="6" id="KW-0119">Carbohydrate metabolism</keyword>
<keyword evidence="2 9" id="KW-0808">Transferase</keyword>
<evidence type="ECO:0000256" key="3">
    <source>
        <dbReference type="ARBA" id="ARBA00022695"/>
    </source>
</evidence>
<evidence type="ECO:0000256" key="7">
    <source>
        <dbReference type="ARBA" id="ARBA00047428"/>
    </source>
</evidence>
<dbReference type="PANTHER" id="PTHR43793">
    <property type="entry name" value="FAD SYNTHASE"/>
    <property type="match status" value="1"/>
</dbReference>
<evidence type="ECO:0000256" key="2">
    <source>
        <dbReference type="ARBA" id="ARBA00022679"/>
    </source>
</evidence>
<gene>
    <name evidence="9" type="primary">rfaE2</name>
    <name evidence="9" type="ORF">ENL70_03245</name>
</gene>
<evidence type="ECO:0000256" key="6">
    <source>
        <dbReference type="ARBA" id="ARBA00023277"/>
    </source>
</evidence>
<dbReference type="Gene3D" id="3.40.50.620">
    <property type="entry name" value="HUPs"/>
    <property type="match status" value="1"/>
</dbReference>
<dbReference type="InterPro" id="IPR011914">
    <property type="entry name" value="RfaE_dom_II"/>
</dbReference>
<dbReference type="GO" id="GO:0005975">
    <property type="term" value="P:carbohydrate metabolic process"/>
    <property type="evidence" value="ECO:0007669"/>
    <property type="project" value="InterPro"/>
</dbReference>
<sequence length="155" mass="17733">MKKISDIFRTFDEILPLVEDKKVVFTNGCFDIIHEGHIRLFEFAKSLGDCLVVGINSDSSVRALKGNSRPINSESSRAYTVASIRFIDYCFIFNELNPISLIERLKPLIHVKGGDYKIEELPETEVVRHYGGKVVIFPFYRDFSTTNILKKIKSL</sequence>
<dbReference type="GO" id="GO:0016773">
    <property type="term" value="F:phosphotransferase activity, alcohol group as acceptor"/>
    <property type="evidence" value="ECO:0007669"/>
    <property type="project" value="InterPro"/>
</dbReference>
<evidence type="ECO:0000259" key="8">
    <source>
        <dbReference type="Pfam" id="PF01467"/>
    </source>
</evidence>
<name>A0A7C5PB68_9BACT</name>
<dbReference type="GO" id="GO:0005524">
    <property type="term" value="F:ATP binding"/>
    <property type="evidence" value="ECO:0007669"/>
    <property type="project" value="UniProtKB-KW"/>
</dbReference>
<keyword evidence="4" id="KW-0547">Nucleotide-binding</keyword>